<dbReference type="AlphaFoldDB" id="A0A4V2K163"/>
<organism evidence="2">
    <name type="scientific">Dichomitus squalens</name>
    <dbReference type="NCBI Taxonomy" id="114155"/>
    <lineage>
        <taxon>Eukaryota</taxon>
        <taxon>Fungi</taxon>
        <taxon>Dikarya</taxon>
        <taxon>Basidiomycota</taxon>
        <taxon>Agaricomycotina</taxon>
        <taxon>Agaricomycetes</taxon>
        <taxon>Polyporales</taxon>
        <taxon>Polyporaceae</taxon>
        <taxon>Dichomitus</taxon>
    </lineage>
</organism>
<evidence type="ECO:0000256" key="1">
    <source>
        <dbReference type="SAM" id="MobiDB-lite"/>
    </source>
</evidence>
<feature type="region of interest" description="Disordered" evidence="1">
    <location>
        <begin position="1"/>
        <end position="53"/>
    </location>
</feature>
<gene>
    <name evidence="2" type="ORF">BD311DRAFT_656838</name>
</gene>
<accession>A0A4V2K163</accession>
<protein>
    <submittedName>
        <fullName evidence="2">Uncharacterized protein</fullName>
    </submittedName>
</protein>
<dbReference type="Proteomes" id="UP000292957">
    <property type="component" value="Unassembled WGS sequence"/>
</dbReference>
<reference evidence="2" key="1">
    <citation type="submission" date="2019-01" db="EMBL/GenBank/DDBJ databases">
        <title>Draft genome sequences of three monokaryotic isolates of the white-rot basidiomycete fungus Dichomitus squalens.</title>
        <authorList>
            <consortium name="DOE Joint Genome Institute"/>
            <person name="Lopez S.C."/>
            <person name="Andreopoulos B."/>
            <person name="Pangilinan J."/>
            <person name="Lipzen A."/>
            <person name="Riley R."/>
            <person name="Ahrendt S."/>
            <person name="Ng V."/>
            <person name="Barry K."/>
            <person name="Daum C."/>
            <person name="Grigoriev I.V."/>
            <person name="Hilden K.S."/>
            <person name="Makela M.R."/>
            <person name="de Vries R.P."/>
        </authorList>
    </citation>
    <scope>NUCLEOTIDE SEQUENCE [LARGE SCALE GENOMIC DNA]</scope>
    <source>
        <strain evidence="2">OM18370.1</strain>
    </source>
</reference>
<sequence length="221" mass="24809">MLPFEDADVGLPEVDVPEANPRRSSPRPPSPRPPAQVEDVPEEEPEFGIHDETGALPAPRLAELQQSMAFVQALKNATLEESRLDPKVIERMRNPARDEDLPDLTAPENRALRLALKQFIATGHSEKIYRDCRDNIMEFNKGLTLPTYEAMQKLVQELSGVVPMVTDMCPETCVAYTGPFAELDRCPYEECGAPRYEMRGSKRVARRTFQTHPLGPQVQAL</sequence>
<evidence type="ECO:0000313" key="2">
    <source>
        <dbReference type="EMBL" id="TBU31543.1"/>
    </source>
</evidence>
<dbReference type="EMBL" id="ML143399">
    <property type="protein sequence ID" value="TBU31543.1"/>
    <property type="molecule type" value="Genomic_DNA"/>
</dbReference>
<dbReference type="OrthoDB" id="3266386at2759"/>
<name>A0A4V2K163_9APHY</name>
<proteinExistence type="predicted"/>
<feature type="non-terminal residue" evidence="2">
    <location>
        <position position="221"/>
    </location>
</feature>